<name>A0ABR0EPS2_ZASCE</name>
<sequence>MAESPGNLEDQVCYLLDLPAELRNNIWEFACTDEEEKVDIASITGLPALTATCRQIRKETLALWMMSNSFTLCINGAAEVNQVVEFEQTCLKHIPTEKMDMKFTFGEDPTIDPLAPVIESMNRWAEHVHTEGSWVPDREVSNHRFSTMIITMLEIAMRCRGLPLDDVQHIMATSIWGITDAFGHSR</sequence>
<keyword evidence="2" id="KW-1185">Reference proteome</keyword>
<accession>A0ABR0EPS2</accession>
<reference evidence="1 2" key="1">
    <citation type="journal article" date="2023" name="G3 (Bethesda)">
        <title>A chromosome-level genome assembly of Zasmidium syzygii isolated from banana leaves.</title>
        <authorList>
            <person name="van Westerhoven A.C."/>
            <person name="Mehrabi R."/>
            <person name="Talebi R."/>
            <person name="Steentjes M.B.F."/>
            <person name="Corcolon B."/>
            <person name="Chong P.A."/>
            <person name="Kema G.H.J."/>
            <person name="Seidl M.F."/>
        </authorList>
    </citation>
    <scope>NUCLEOTIDE SEQUENCE [LARGE SCALE GENOMIC DNA]</scope>
    <source>
        <strain evidence="1 2">P124</strain>
    </source>
</reference>
<proteinExistence type="predicted"/>
<evidence type="ECO:0000313" key="1">
    <source>
        <dbReference type="EMBL" id="KAK4503599.1"/>
    </source>
</evidence>
<gene>
    <name evidence="1" type="ORF">PRZ48_004514</name>
</gene>
<evidence type="ECO:0000313" key="2">
    <source>
        <dbReference type="Proteomes" id="UP001305779"/>
    </source>
</evidence>
<comment type="caution">
    <text evidence="1">The sequence shown here is derived from an EMBL/GenBank/DDBJ whole genome shotgun (WGS) entry which is preliminary data.</text>
</comment>
<dbReference type="Proteomes" id="UP001305779">
    <property type="component" value="Unassembled WGS sequence"/>
</dbReference>
<evidence type="ECO:0008006" key="3">
    <source>
        <dbReference type="Google" id="ProtNLM"/>
    </source>
</evidence>
<dbReference type="EMBL" id="JAXOVC010000003">
    <property type="protein sequence ID" value="KAK4503599.1"/>
    <property type="molecule type" value="Genomic_DNA"/>
</dbReference>
<organism evidence="1 2">
    <name type="scientific">Zasmidium cellare</name>
    <name type="common">Wine cellar mold</name>
    <name type="synonym">Racodium cellare</name>
    <dbReference type="NCBI Taxonomy" id="395010"/>
    <lineage>
        <taxon>Eukaryota</taxon>
        <taxon>Fungi</taxon>
        <taxon>Dikarya</taxon>
        <taxon>Ascomycota</taxon>
        <taxon>Pezizomycotina</taxon>
        <taxon>Dothideomycetes</taxon>
        <taxon>Dothideomycetidae</taxon>
        <taxon>Mycosphaerellales</taxon>
        <taxon>Mycosphaerellaceae</taxon>
        <taxon>Zasmidium</taxon>
    </lineage>
</organism>
<protein>
    <recommendedName>
        <fullName evidence="3">F-box domain-containing protein</fullName>
    </recommendedName>
</protein>